<protein>
    <submittedName>
        <fullName evidence="2">N-acetyltransferase (Predicted)</fullName>
    </submittedName>
</protein>
<dbReference type="PANTHER" id="PTHR28037:SF1">
    <property type="entry name" value="ALCOHOL O-ACETYLTRANSFERASE 1-RELATED"/>
    <property type="match status" value="1"/>
</dbReference>
<accession>A0A161HKE5</accession>
<dbReference type="GO" id="GO:0008080">
    <property type="term" value="F:N-acetyltransferase activity"/>
    <property type="evidence" value="ECO:0007669"/>
    <property type="project" value="TreeGrafter"/>
</dbReference>
<dbReference type="Pfam" id="PF07247">
    <property type="entry name" value="AATase"/>
    <property type="match status" value="2"/>
</dbReference>
<gene>
    <name evidence="2" type="ORF">AWJ20_1738</name>
</gene>
<dbReference type="InterPro" id="IPR052058">
    <property type="entry name" value="Alcohol_O-acetyltransferase"/>
</dbReference>
<feature type="region of interest" description="Disordered" evidence="1">
    <location>
        <begin position="132"/>
        <end position="156"/>
    </location>
</feature>
<reference evidence="2 3" key="1">
    <citation type="submission" date="2016-02" db="EMBL/GenBank/DDBJ databases">
        <title>Complete genome sequence and transcriptome regulation of the pentose utilising yeast Sugiyamaella lignohabitans.</title>
        <authorList>
            <person name="Bellasio M."/>
            <person name="Peymann A."/>
            <person name="Valli M."/>
            <person name="Sipitzky M."/>
            <person name="Graf A."/>
            <person name="Sauer M."/>
            <person name="Marx H."/>
            <person name="Mattanovich D."/>
        </authorList>
    </citation>
    <scope>NUCLEOTIDE SEQUENCE [LARGE SCALE GENOMIC DNA]</scope>
    <source>
        <strain evidence="2 3">CBS 10342</strain>
    </source>
</reference>
<dbReference type="GeneID" id="30033573"/>
<keyword evidence="3" id="KW-1185">Reference proteome</keyword>
<evidence type="ECO:0000313" key="2">
    <source>
        <dbReference type="EMBL" id="ANB13447.1"/>
    </source>
</evidence>
<evidence type="ECO:0000256" key="1">
    <source>
        <dbReference type="SAM" id="MobiDB-lite"/>
    </source>
</evidence>
<evidence type="ECO:0000313" key="3">
    <source>
        <dbReference type="Proteomes" id="UP000189580"/>
    </source>
</evidence>
<name>A0A161HKE5_9ASCO</name>
<dbReference type="InterPro" id="IPR010828">
    <property type="entry name" value="Atf2/Sli1-like"/>
</dbReference>
<dbReference type="Proteomes" id="UP000189580">
    <property type="component" value="Chromosome a"/>
</dbReference>
<dbReference type="AlphaFoldDB" id="A0A161HKE5"/>
<feature type="compositionally biased region" description="Low complexity" evidence="1">
    <location>
        <begin position="143"/>
        <end position="156"/>
    </location>
</feature>
<dbReference type="OrthoDB" id="2150604at2759"/>
<organism evidence="2 3">
    <name type="scientific">Sugiyamaella lignohabitans</name>
    <dbReference type="NCBI Taxonomy" id="796027"/>
    <lineage>
        <taxon>Eukaryota</taxon>
        <taxon>Fungi</taxon>
        <taxon>Dikarya</taxon>
        <taxon>Ascomycota</taxon>
        <taxon>Saccharomycotina</taxon>
        <taxon>Dipodascomycetes</taxon>
        <taxon>Dipodascales</taxon>
        <taxon>Trichomonascaceae</taxon>
        <taxon>Sugiyamaella</taxon>
    </lineage>
</organism>
<proteinExistence type="predicted"/>
<dbReference type="SUPFAM" id="SSF52777">
    <property type="entry name" value="CoA-dependent acyltransferases"/>
    <property type="match status" value="1"/>
</dbReference>
<dbReference type="KEGG" id="slb:AWJ20_1738"/>
<sequence length="475" mass="52603">MKENTLLTANVFNISADNSKPNPVVRQLLRINLDLIVEFLPEETDLETFVNDKLFNVDWEQSSPMYDDELRPCWRLYIIGKDTEQQVVWGFDHSIFDGNSGAIFHAKLVEALNVCVEEHAAIDGSSDAAAVVSQPATAEHEATTTSSTGKPTTLGTASTEKKLAYCRSRGADNTPGIKSNFNLIPRNLSEPIEDKVDMRPSFFFMFKTLIQETFFKKPEPQEETGWQPPKPLRPFRSQTVFFDIDADKLSRLLAYARNHNTSLTGVLAALHMKSLYAHVAANSNILTDRDLIYACPINARRYFIDDKIESARSLGNYVFSYDHVIKLDSDIKDQPLEAIAKTFISGLGQSLINRSPAYTAGMLGYLDVRKYLLKPLKHGRRSFAEISNLGNVSVSASSSNGTRIGGSNSTFSIAKLVFAQASSSLGAPFLLNSVSVPNGPLSFSISVAGDDDKLTRSHCAEIRDYFLGYLSDLIE</sequence>
<keyword evidence="2" id="KW-0808">Transferase</keyword>
<dbReference type="PANTHER" id="PTHR28037">
    <property type="entry name" value="ALCOHOL O-ACETYLTRANSFERASE 1-RELATED"/>
    <property type="match status" value="1"/>
</dbReference>
<dbReference type="RefSeq" id="XP_018735924.1">
    <property type="nucleotide sequence ID" value="XM_018878641.1"/>
</dbReference>
<dbReference type="EMBL" id="CP014501">
    <property type="protein sequence ID" value="ANB13447.1"/>
    <property type="molecule type" value="Genomic_DNA"/>
</dbReference>